<evidence type="ECO:0000256" key="3">
    <source>
        <dbReference type="ARBA" id="ARBA00021529"/>
    </source>
</evidence>
<feature type="domain" description="Timeless N-terminal" evidence="9">
    <location>
        <begin position="36"/>
        <end position="305"/>
    </location>
</feature>
<dbReference type="GO" id="GO:0000076">
    <property type="term" value="P:DNA replication checkpoint signaling"/>
    <property type="evidence" value="ECO:0007669"/>
    <property type="project" value="TreeGrafter"/>
</dbReference>
<sequence length="1142" mass="130524">MELADGTVDIVHPEVRAHITSLVSALGGINPDDDGKYQLGDDALEVLRDLKRWIRFYDEKTNRMDVARCILEANLIEGDLLPILATWGENSTENKFRSRIALSCFELMVPLTWPIEKDRETMTINHHRHTPVLELAQVQYKRAIINFDGSRILHAAVRAALPAIAIPSGDRSTRDQGVIKLVLFFLRNIALINPAADMQFEGDESQVSRSATIDAFSYQDILMFLLTLSSNMGDDFRTEDTIVMEIIYHLVKQVDIERFFMDEQQLSKAKATELSSMMHKEDSMLKAYNRKGPTRHNRFGTMIWVQREDGKMSSLSGQDALADASVRNKKMDESKTYRPPKRQRKDNKDERDLGLPAPLTASARKQLRQFVEEFLDSGFNPLFSHVRRTIDREASHLMQQNRRQFFYLVAWFLEAERYRRKNAAANKQKPSEEVGSFNLVAGVLNQEMFITLNKALHDSYEFKDWAELAAVMRCFTQILQTVQEMSEQGTDDDKDIAENVLSRLFYEEATQDMVANIVRTYKDQSFEYLDAATELCHHFLRTLEQYSKQNAEMQIRSRRRARQKTKDQAADDNGAANDDSGEDEPSVERISKERTFDFKRFAVKFTPQGAVDTFATFLKYYQELNSVQLKRAHRYFYRLAFKQDMVVMLFRVDLIRLFYTMIKGTDALDKSNPMFKDWEELVKQILRRCVKKIEERPETLVEMLFSKSSSTAFFLEYGFEKQTTSTKAQAKPATELVFKNTEERDRQIAIVIGAMIDKNQTDHIGWMKNIVADAESERRSWAAANDALADSFVEDDEGANAAEPKKSPLIYVQSDTAERKTAIFKNSHLRLLMTLCGCERDQIEESPETVWIIPSDITADHLKDSLHFISQAEFSPPTFEDGSSAEQQLKRKSAPRKKADFDDDNGDDMGDFLDDGIFAPGGPTARKAIDEDRPATKKTRRKRRGSQEIDDSVLEERAQKRREREREKASKIKSALFVKDGDDEFDSEEDEEFFARERAIKARAEAAAQSAHTNYMDIPTTATATKKRKSMALTQETNDSESDDDLDDRDGQESSGHKALSSQESVDASETDNTPVEQSEDESRKRRRLSPDEDDAAVDADATMQDADDISKNAGEDDDEAPLTARRPRVRGGFVIDSDDDE</sequence>
<comment type="similarity">
    <text evidence="2">Belongs to the timeless family.</text>
</comment>
<feature type="compositionally biased region" description="Acidic residues" evidence="8">
    <location>
        <begin position="901"/>
        <end position="914"/>
    </location>
</feature>
<evidence type="ECO:0000256" key="1">
    <source>
        <dbReference type="ARBA" id="ARBA00004123"/>
    </source>
</evidence>
<keyword evidence="11" id="KW-1185">Reference proteome</keyword>
<evidence type="ECO:0000256" key="6">
    <source>
        <dbReference type="ARBA" id="ARBA00023254"/>
    </source>
</evidence>
<dbReference type="GO" id="GO:0006281">
    <property type="term" value="P:DNA repair"/>
    <property type="evidence" value="ECO:0007669"/>
    <property type="project" value="TreeGrafter"/>
</dbReference>
<feature type="compositionally biased region" description="Polar residues" evidence="8">
    <location>
        <begin position="1060"/>
        <end position="1077"/>
    </location>
</feature>
<dbReference type="HOGENOM" id="CLU_004390_0_0_1"/>
<dbReference type="PANTHER" id="PTHR22940">
    <property type="entry name" value="TIMEOUT/TIMELESS-2"/>
    <property type="match status" value="1"/>
</dbReference>
<organism evidence="10 11">
    <name type="scientific">[Torrubiella] hemipterigena</name>
    <dbReference type="NCBI Taxonomy" id="1531966"/>
    <lineage>
        <taxon>Eukaryota</taxon>
        <taxon>Fungi</taxon>
        <taxon>Dikarya</taxon>
        <taxon>Ascomycota</taxon>
        <taxon>Pezizomycotina</taxon>
        <taxon>Sordariomycetes</taxon>
        <taxon>Hypocreomycetidae</taxon>
        <taxon>Hypocreales</taxon>
        <taxon>Clavicipitaceae</taxon>
        <taxon>Clavicipitaceae incertae sedis</taxon>
        <taxon>'Torrubiella' clade</taxon>
    </lineage>
</organism>
<keyword evidence="4" id="KW-0236">DNA replication inhibitor</keyword>
<dbReference type="GO" id="GO:0003677">
    <property type="term" value="F:DNA binding"/>
    <property type="evidence" value="ECO:0007669"/>
    <property type="project" value="TreeGrafter"/>
</dbReference>
<evidence type="ECO:0000259" key="9">
    <source>
        <dbReference type="Pfam" id="PF04821"/>
    </source>
</evidence>
<evidence type="ECO:0000256" key="8">
    <source>
        <dbReference type="SAM" id="MobiDB-lite"/>
    </source>
</evidence>
<evidence type="ECO:0000313" key="11">
    <source>
        <dbReference type="Proteomes" id="UP000039046"/>
    </source>
</evidence>
<dbReference type="InterPro" id="IPR006906">
    <property type="entry name" value="Timeless_N"/>
</dbReference>
<comment type="subcellular location">
    <subcellularLocation>
        <location evidence="1">Nucleus</location>
    </subcellularLocation>
</comment>
<dbReference type="PANTHER" id="PTHR22940:SF4">
    <property type="entry name" value="PROTEIN TIMELESS HOMOLOG"/>
    <property type="match status" value="1"/>
</dbReference>
<dbReference type="OrthoDB" id="310853at2759"/>
<feature type="compositionally biased region" description="Acidic residues" evidence="8">
    <location>
        <begin position="1038"/>
        <end position="1048"/>
    </location>
</feature>
<gene>
    <name evidence="10" type="ORF">VHEMI01081</name>
</gene>
<name>A0A0A1T493_9HYPO</name>
<feature type="compositionally biased region" description="Basic and acidic residues" evidence="8">
    <location>
        <begin position="954"/>
        <end position="970"/>
    </location>
</feature>
<dbReference type="Proteomes" id="UP000039046">
    <property type="component" value="Unassembled WGS sequence"/>
</dbReference>
<evidence type="ECO:0000313" key="10">
    <source>
        <dbReference type="EMBL" id="CEJ80925.1"/>
    </source>
</evidence>
<dbReference type="InterPro" id="IPR044998">
    <property type="entry name" value="Timeless"/>
</dbReference>
<proteinExistence type="inferred from homology"/>
<evidence type="ECO:0000256" key="4">
    <source>
        <dbReference type="ARBA" id="ARBA00022880"/>
    </source>
</evidence>
<feature type="region of interest" description="Disordered" evidence="8">
    <location>
        <begin position="314"/>
        <end position="358"/>
    </location>
</feature>
<dbReference type="Pfam" id="PF04821">
    <property type="entry name" value="TIMELESS"/>
    <property type="match status" value="1"/>
</dbReference>
<evidence type="ECO:0000256" key="7">
    <source>
        <dbReference type="ARBA" id="ARBA00023306"/>
    </source>
</evidence>
<dbReference type="STRING" id="1531966.A0A0A1T493"/>
<reference evidence="10 11" key="1">
    <citation type="journal article" date="2015" name="Genome Announc.">
        <title>Draft Genome Sequence and Gene Annotation of the Entomopathogenic Fungus Verticillium hemipterigenum.</title>
        <authorList>
            <person name="Horn F."/>
            <person name="Habel A."/>
            <person name="Scharf D.H."/>
            <person name="Dworschak J."/>
            <person name="Brakhage A.A."/>
            <person name="Guthke R."/>
            <person name="Hertweck C."/>
            <person name="Linde J."/>
        </authorList>
    </citation>
    <scope>NUCLEOTIDE SEQUENCE [LARGE SCALE GENOMIC DNA]</scope>
</reference>
<evidence type="ECO:0000256" key="2">
    <source>
        <dbReference type="ARBA" id="ARBA00008174"/>
    </source>
</evidence>
<keyword evidence="5" id="KW-0539">Nucleus</keyword>
<feature type="region of interest" description="Disordered" evidence="8">
    <location>
        <begin position="1002"/>
        <end position="1142"/>
    </location>
</feature>
<dbReference type="GO" id="GO:0031298">
    <property type="term" value="C:replication fork protection complex"/>
    <property type="evidence" value="ECO:0007669"/>
    <property type="project" value="TreeGrafter"/>
</dbReference>
<dbReference type="GO" id="GO:0051321">
    <property type="term" value="P:meiotic cell cycle"/>
    <property type="evidence" value="ECO:0007669"/>
    <property type="project" value="UniProtKB-KW"/>
</dbReference>
<dbReference type="GO" id="GO:0043111">
    <property type="term" value="P:replication fork arrest"/>
    <property type="evidence" value="ECO:0007669"/>
    <property type="project" value="TreeGrafter"/>
</dbReference>
<accession>A0A0A1T493</accession>
<feature type="region of interest" description="Disordered" evidence="8">
    <location>
        <begin position="874"/>
        <end position="971"/>
    </location>
</feature>
<protein>
    <recommendedName>
        <fullName evidence="3">Topoisomerase 1-associated factor 1</fullName>
    </recommendedName>
</protein>
<keyword evidence="7" id="KW-0131">Cell cycle</keyword>
<dbReference type="EMBL" id="CDHN01000001">
    <property type="protein sequence ID" value="CEJ80925.1"/>
    <property type="molecule type" value="Genomic_DNA"/>
</dbReference>
<keyword evidence="6" id="KW-0469">Meiosis</keyword>
<evidence type="ECO:0000256" key="5">
    <source>
        <dbReference type="ARBA" id="ARBA00023242"/>
    </source>
</evidence>
<dbReference type="AlphaFoldDB" id="A0A0A1T493"/>
<feature type="region of interest" description="Disordered" evidence="8">
    <location>
        <begin position="554"/>
        <end position="588"/>
    </location>
</feature>